<evidence type="ECO:0000313" key="4">
    <source>
        <dbReference type="RefSeq" id="XP_010785380.1"/>
    </source>
</evidence>
<feature type="domain" description="EF-hand" evidence="2">
    <location>
        <begin position="38"/>
        <end position="73"/>
    </location>
</feature>
<evidence type="ECO:0000256" key="1">
    <source>
        <dbReference type="SAM" id="MobiDB-lite"/>
    </source>
</evidence>
<dbReference type="FunFam" id="1.10.238.10:FF:000228">
    <property type="entry name" value="polycystin-2 isoform X1"/>
    <property type="match status" value="1"/>
</dbReference>
<name>A0A6I9PC71_9TELE</name>
<organism evidence="3 4">
    <name type="scientific">Notothenia coriiceps</name>
    <name type="common">black rockcod</name>
    <dbReference type="NCBI Taxonomy" id="8208"/>
    <lineage>
        <taxon>Eukaryota</taxon>
        <taxon>Metazoa</taxon>
        <taxon>Chordata</taxon>
        <taxon>Craniata</taxon>
        <taxon>Vertebrata</taxon>
        <taxon>Euteleostomi</taxon>
        <taxon>Actinopterygii</taxon>
        <taxon>Neopterygii</taxon>
        <taxon>Teleostei</taxon>
        <taxon>Neoteleostei</taxon>
        <taxon>Acanthomorphata</taxon>
        <taxon>Eupercaria</taxon>
        <taxon>Perciformes</taxon>
        <taxon>Notothenioidei</taxon>
        <taxon>Nototheniidae</taxon>
        <taxon>Notothenia</taxon>
    </lineage>
</organism>
<sequence length="137" mass="15596">MKLRLKKTAVDDISDSLRQAGGKLNFDELRQDLKGKGHTDAEIQAIFAKYDHDGDQELTENEHQQMRDDLEKERDLDLERNSLTRATSGRSFPRTQDDSEEDDDEDSGHSSRRRGSSSGGVSYEEFQVYGAFIIIVQ</sequence>
<dbReference type="RefSeq" id="XP_010785380.1">
    <property type="nucleotide sequence ID" value="XM_010787078.1"/>
</dbReference>
<dbReference type="SUPFAM" id="SSF47473">
    <property type="entry name" value="EF-hand"/>
    <property type="match status" value="1"/>
</dbReference>
<evidence type="ECO:0000313" key="3">
    <source>
        <dbReference type="Proteomes" id="UP000504611"/>
    </source>
</evidence>
<dbReference type="AlphaFoldDB" id="A0A6I9PC71"/>
<evidence type="ECO:0000259" key="2">
    <source>
        <dbReference type="PROSITE" id="PS50222"/>
    </source>
</evidence>
<dbReference type="InterPro" id="IPR002048">
    <property type="entry name" value="EF_hand_dom"/>
</dbReference>
<dbReference type="InterPro" id="IPR011992">
    <property type="entry name" value="EF-hand-dom_pair"/>
</dbReference>
<accession>A0A6I9PC71</accession>
<dbReference type="GO" id="GO:0005509">
    <property type="term" value="F:calcium ion binding"/>
    <property type="evidence" value="ECO:0007669"/>
    <property type="project" value="InterPro"/>
</dbReference>
<dbReference type="Gene3D" id="1.10.238.10">
    <property type="entry name" value="EF-hand"/>
    <property type="match status" value="1"/>
</dbReference>
<keyword evidence="3" id="KW-1185">Reference proteome</keyword>
<feature type="compositionally biased region" description="Basic and acidic residues" evidence="1">
    <location>
        <begin position="52"/>
        <end position="82"/>
    </location>
</feature>
<dbReference type="OrthoDB" id="444119at2759"/>
<protein>
    <submittedName>
        <fullName evidence="4">Polycystin-2-like isoform X2</fullName>
    </submittedName>
</protein>
<reference evidence="4" key="1">
    <citation type="submission" date="2025-08" db="UniProtKB">
        <authorList>
            <consortium name="RefSeq"/>
        </authorList>
    </citation>
    <scope>IDENTIFICATION</scope>
    <source>
        <tissue evidence="4">Muscle</tissue>
    </source>
</reference>
<dbReference type="PROSITE" id="PS50222">
    <property type="entry name" value="EF_HAND_2"/>
    <property type="match status" value="1"/>
</dbReference>
<gene>
    <name evidence="4" type="primary">LOC104959208</name>
</gene>
<proteinExistence type="predicted"/>
<dbReference type="GeneID" id="104959208"/>
<feature type="compositionally biased region" description="Polar residues" evidence="1">
    <location>
        <begin position="83"/>
        <end position="94"/>
    </location>
</feature>
<feature type="region of interest" description="Disordered" evidence="1">
    <location>
        <begin position="52"/>
        <end position="120"/>
    </location>
</feature>
<dbReference type="Proteomes" id="UP000504611">
    <property type="component" value="Unplaced"/>
</dbReference>